<keyword evidence="3" id="KW-1003">Cell membrane</keyword>
<evidence type="ECO:0000313" key="8">
    <source>
        <dbReference type="EMBL" id="ADG98950.1"/>
    </source>
</evidence>
<evidence type="ECO:0000256" key="5">
    <source>
        <dbReference type="ARBA" id="ARBA00022989"/>
    </source>
</evidence>
<dbReference type="eggNOG" id="ENOG5032ID1">
    <property type="taxonomic scope" value="Bacteria"/>
</dbReference>
<dbReference type="Pfam" id="PF05423">
    <property type="entry name" value="Mycobact_memb"/>
    <property type="match status" value="1"/>
</dbReference>
<proteinExistence type="inferred from homology"/>
<keyword evidence="6 7" id="KW-0472">Membrane</keyword>
<dbReference type="Gene3D" id="2.60.40.2880">
    <property type="entry name" value="MmpS1-5, C-terminal soluble domain"/>
    <property type="match status" value="1"/>
</dbReference>
<keyword evidence="4 7" id="KW-0812">Transmembrane</keyword>
<protein>
    <recommendedName>
        <fullName evidence="10">Membrane family protein</fullName>
    </recommendedName>
</protein>
<comment type="subcellular location">
    <subcellularLocation>
        <location evidence="1">Cell membrane</location>
    </subcellularLocation>
</comment>
<dbReference type="InterPro" id="IPR038468">
    <property type="entry name" value="MmpS_C"/>
</dbReference>
<evidence type="ECO:0008006" key="10">
    <source>
        <dbReference type="Google" id="ProtNLM"/>
    </source>
</evidence>
<dbReference type="KEGG" id="srt:Srot_2513"/>
<accession>D6ZBJ8</accession>
<dbReference type="HOGENOM" id="CLU_1538998_0_0_11"/>
<name>D6ZBJ8_SEGRD</name>
<evidence type="ECO:0000256" key="4">
    <source>
        <dbReference type="ARBA" id="ARBA00022692"/>
    </source>
</evidence>
<keyword evidence="9" id="KW-1185">Reference proteome</keyword>
<organism evidence="8 9">
    <name type="scientific">Segniliparus rotundus (strain ATCC BAA-972 / CDC 1076 / CIP 108378 / DSM 44985 / JCM 13578)</name>
    <dbReference type="NCBI Taxonomy" id="640132"/>
    <lineage>
        <taxon>Bacteria</taxon>
        <taxon>Bacillati</taxon>
        <taxon>Actinomycetota</taxon>
        <taxon>Actinomycetes</taxon>
        <taxon>Mycobacteriales</taxon>
        <taxon>Segniliparaceae</taxon>
        <taxon>Segniliparus</taxon>
    </lineage>
</organism>
<dbReference type="AlphaFoldDB" id="D6ZBJ8"/>
<sequence length="189" mass="20455">MDAVSTGRLLMYIPGMADVNVDIQRPAARPKRTLRQSRSKQYALIRPQDWAYLMIAVLWIAAGTYVLTSKDVALPAGNKEPKQPPLASLSLSLNPKNVAYEALAPAGQEVTVSYLDEKAKTQLFIGPAPWRSIVTTRDIGFVAGVTVLTQNGPVTCRISVDGQVIDEKTGTGENPSVSCNLVGFQKLPM</sequence>
<evidence type="ECO:0000256" key="1">
    <source>
        <dbReference type="ARBA" id="ARBA00004236"/>
    </source>
</evidence>
<comment type="similarity">
    <text evidence="2">Belongs to the MmpS family.</text>
</comment>
<keyword evidence="5 7" id="KW-1133">Transmembrane helix</keyword>
<reference evidence="8 9" key="1">
    <citation type="journal article" date="2010" name="Stand. Genomic Sci.">
        <title>Complete genome sequence of Segniliparus rotundus type strain (CDC 1076).</title>
        <authorList>
            <person name="Sikorski J."/>
            <person name="Lapidus A."/>
            <person name="Copeland A."/>
            <person name="Misra M."/>
            <person name="Glavina Del Rio T."/>
            <person name="Nolan M."/>
            <person name="Lucas S."/>
            <person name="Chen F."/>
            <person name="Tice H."/>
            <person name="Cheng J.F."/>
            <person name="Jando M."/>
            <person name="Schneider S."/>
            <person name="Bruce D."/>
            <person name="Goodwin L."/>
            <person name="Pitluck S."/>
            <person name="Liolios K."/>
            <person name="Mikhailova N."/>
            <person name="Pati A."/>
            <person name="Ivanova N."/>
            <person name="Mavromatis K."/>
            <person name="Chen A."/>
            <person name="Palaniappan K."/>
            <person name="Chertkov O."/>
            <person name="Land M."/>
            <person name="Hauser L."/>
            <person name="Chang Y.J."/>
            <person name="Jeffries C.D."/>
            <person name="Brettin T."/>
            <person name="Detter J.C."/>
            <person name="Han C."/>
            <person name="Rohde M."/>
            <person name="Goker M."/>
            <person name="Bristow J."/>
            <person name="Eisen J.A."/>
            <person name="Markowitz V."/>
            <person name="Hugenholtz P."/>
            <person name="Kyrpides N.C."/>
            <person name="Klenk H.P."/>
        </authorList>
    </citation>
    <scope>NUCLEOTIDE SEQUENCE [LARGE SCALE GENOMIC DNA]</scope>
    <source>
        <strain evidence="9">ATCC BAA-972 / CDC 1076 / CIP 108378 / DSM 44985 / JCM 13578</strain>
    </source>
</reference>
<dbReference type="EMBL" id="CP001958">
    <property type="protein sequence ID" value="ADG98950.1"/>
    <property type="molecule type" value="Genomic_DNA"/>
</dbReference>
<evidence type="ECO:0000256" key="3">
    <source>
        <dbReference type="ARBA" id="ARBA00022475"/>
    </source>
</evidence>
<evidence type="ECO:0000256" key="2">
    <source>
        <dbReference type="ARBA" id="ARBA00007531"/>
    </source>
</evidence>
<evidence type="ECO:0000256" key="7">
    <source>
        <dbReference type="SAM" id="Phobius"/>
    </source>
</evidence>
<feature type="transmembrane region" description="Helical" evidence="7">
    <location>
        <begin position="50"/>
        <end position="68"/>
    </location>
</feature>
<dbReference type="Proteomes" id="UP000002247">
    <property type="component" value="Chromosome"/>
</dbReference>
<dbReference type="GO" id="GO:0005886">
    <property type="term" value="C:plasma membrane"/>
    <property type="evidence" value="ECO:0007669"/>
    <property type="project" value="UniProtKB-SubCell"/>
</dbReference>
<evidence type="ECO:0000256" key="6">
    <source>
        <dbReference type="ARBA" id="ARBA00023136"/>
    </source>
</evidence>
<dbReference type="STRING" id="640132.Srot_2513"/>
<evidence type="ECO:0000313" key="9">
    <source>
        <dbReference type="Proteomes" id="UP000002247"/>
    </source>
</evidence>
<gene>
    <name evidence="8" type="ordered locus">Srot_2513</name>
</gene>
<dbReference type="InterPro" id="IPR008693">
    <property type="entry name" value="MmpS"/>
</dbReference>